<dbReference type="InterPro" id="IPR036179">
    <property type="entry name" value="Ig-like_dom_sf"/>
</dbReference>
<sequence>MWKRVREIIAAMDLWKRSCTYPHAYLLWILARIIFVNGLYEDTNLPVHTVTAEAGSNISLACPGVSEHSLVATLEWRVNDNRILVYSTSSTTGFDPHNHITLSPSNYALVFDPVKSSDTGEYKCLVNNRNIPEAVVRLLVQGNPLGQRYLRLRMTNPILQKAF</sequence>
<dbReference type="Gene3D" id="2.60.40.10">
    <property type="entry name" value="Immunoglobulins"/>
    <property type="match status" value="1"/>
</dbReference>
<evidence type="ECO:0000313" key="2">
    <source>
        <dbReference type="Proteomes" id="UP000694920"/>
    </source>
</evidence>
<dbReference type="InterPro" id="IPR007110">
    <property type="entry name" value="Ig-like_dom"/>
</dbReference>
<dbReference type="Pfam" id="PF13927">
    <property type="entry name" value="Ig_3"/>
    <property type="match status" value="1"/>
</dbReference>
<accession>A0AAJ7BPP5</accession>
<dbReference type="GeneID" id="107265913"/>
<evidence type="ECO:0000313" key="3">
    <source>
        <dbReference type="RefSeq" id="XP_015591322.1"/>
    </source>
</evidence>
<evidence type="ECO:0000259" key="1">
    <source>
        <dbReference type="PROSITE" id="PS50835"/>
    </source>
</evidence>
<name>A0AAJ7BPP5_CEPCN</name>
<dbReference type="SUPFAM" id="SSF48726">
    <property type="entry name" value="Immunoglobulin"/>
    <property type="match status" value="1"/>
</dbReference>
<dbReference type="PROSITE" id="PS50835">
    <property type="entry name" value="IG_LIKE"/>
    <property type="match status" value="1"/>
</dbReference>
<feature type="domain" description="Ig-like" evidence="1">
    <location>
        <begin position="22"/>
        <end position="136"/>
    </location>
</feature>
<dbReference type="AlphaFoldDB" id="A0AAJ7BPP5"/>
<protein>
    <submittedName>
        <fullName evidence="3">Uncharacterized protein LOC107265913 isoform X1</fullName>
    </submittedName>
</protein>
<keyword evidence="2" id="KW-1185">Reference proteome</keyword>
<dbReference type="InterPro" id="IPR013783">
    <property type="entry name" value="Ig-like_fold"/>
</dbReference>
<gene>
    <name evidence="3" type="primary">LOC107265913</name>
</gene>
<organism evidence="2 3">
    <name type="scientific">Cephus cinctus</name>
    <name type="common">Wheat stem sawfly</name>
    <dbReference type="NCBI Taxonomy" id="211228"/>
    <lineage>
        <taxon>Eukaryota</taxon>
        <taxon>Metazoa</taxon>
        <taxon>Ecdysozoa</taxon>
        <taxon>Arthropoda</taxon>
        <taxon>Hexapoda</taxon>
        <taxon>Insecta</taxon>
        <taxon>Pterygota</taxon>
        <taxon>Neoptera</taxon>
        <taxon>Endopterygota</taxon>
        <taxon>Hymenoptera</taxon>
        <taxon>Cephoidea</taxon>
        <taxon>Cephidae</taxon>
        <taxon>Cephus</taxon>
    </lineage>
</organism>
<dbReference type="KEGG" id="ccin:107265913"/>
<dbReference type="SMART" id="SM00409">
    <property type="entry name" value="IG"/>
    <property type="match status" value="1"/>
</dbReference>
<dbReference type="RefSeq" id="XP_015591322.1">
    <property type="nucleotide sequence ID" value="XM_015735836.2"/>
</dbReference>
<reference evidence="3" key="1">
    <citation type="submission" date="2025-08" db="UniProtKB">
        <authorList>
            <consortium name="RefSeq"/>
        </authorList>
    </citation>
    <scope>IDENTIFICATION</scope>
</reference>
<dbReference type="Proteomes" id="UP000694920">
    <property type="component" value="Unplaced"/>
</dbReference>
<proteinExistence type="predicted"/>
<dbReference type="InterPro" id="IPR003599">
    <property type="entry name" value="Ig_sub"/>
</dbReference>